<dbReference type="EMBL" id="JAPDHZ010000002">
    <property type="protein sequence ID" value="MDG0789946.1"/>
    <property type="molecule type" value="Genomic_DNA"/>
</dbReference>
<reference evidence="1 2" key="1">
    <citation type="submission" date="2022-10" db="EMBL/GenBank/DDBJ databases">
        <title>Comparative genomic analysis of Cohnella hashimotonis sp. nov., isolated from the International Space Station.</title>
        <authorList>
            <person name="Simpson A."/>
            <person name="Venkateswaran K."/>
        </authorList>
    </citation>
    <scope>NUCLEOTIDE SEQUENCE [LARGE SCALE GENOMIC DNA]</scope>
    <source>
        <strain evidence="1 2">DSM 18997</strain>
    </source>
</reference>
<dbReference type="AlphaFoldDB" id="A0A9X4KDS3"/>
<evidence type="ECO:0000313" key="1">
    <source>
        <dbReference type="EMBL" id="MDG0789946.1"/>
    </source>
</evidence>
<name>A0A9X4KDS3_9BACL</name>
<proteinExistence type="predicted"/>
<organism evidence="1 2">
    <name type="scientific">Cohnella ginsengisoli</name>
    <dbReference type="NCBI Taxonomy" id="425004"/>
    <lineage>
        <taxon>Bacteria</taxon>
        <taxon>Bacillati</taxon>
        <taxon>Bacillota</taxon>
        <taxon>Bacilli</taxon>
        <taxon>Bacillales</taxon>
        <taxon>Paenibacillaceae</taxon>
        <taxon>Cohnella</taxon>
    </lineage>
</organism>
<sequence>MSDITTLGNAITKFKNNQYDKTILTAEDFEILQEYAPALLGLCTKLVQEGSKVQERVFNILDKVTDSFADQLKKSKFNSRRKKRVECSNGTNG</sequence>
<dbReference type="RefSeq" id="WP_277563833.1">
    <property type="nucleotide sequence ID" value="NZ_JAPDHZ010000002.1"/>
</dbReference>
<keyword evidence="2" id="KW-1185">Reference proteome</keyword>
<evidence type="ECO:0000313" key="2">
    <source>
        <dbReference type="Proteomes" id="UP001153387"/>
    </source>
</evidence>
<protein>
    <submittedName>
        <fullName evidence="1">Uncharacterized protein</fullName>
    </submittedName>
</protein>
<accession>A0A9X4KDS3</accession>
<dbReference type="Proteomes" id="UP001153387">
    <property type="component" value="Unassembled WGS sequence"/>
</dbReference>
<comment type="caution">
    <text evidence="1">The sequence shown here is derived from an EMBL/GenBank/DDBJ whole genome shotgun (WGS) entry which is preliminary data.</text>
</comment>
<gene>
    <name evidence="1" type="ORF">OMP38_03080</name>
</gene>